<comment type="function">
    <text evidence="5">Exoribonuclease involved in ribosome biosynthesis. Involved in the processing of ITS1, the internal transcribed spacer localized between the 18S and 5.8S rRNAs.</text>
</comment>
<keyword evidence="3" id="KW-0378">Hydrolase</keyword>
<evidence type="ECO:0000313" key="9">
    <source>
        <dbReference type="Proteomes" id="UP000091918"/>
    </source>
</evidence>
<keyword evidence="1" id="KW-0698">rRNA processing</keyword>
<feature type="region of interest" description="Disordered" evidence="6">
    <location>
        <begin position="349"/>
        <end position="441"/>
    </location>
</feature>
<comment type="caution">
    <text evidence="8">The sequence shown here is derived from an EMBL/GenBank/DDBJ whole genome shotgun (WGS) entry which is preliminary data.</text>
</comment>
<keyword evidence="2" id="KW-0540">Nuclease</keyword>
<feature type="region of interest" description="Disordered" evidence="6">
    <location>
        <begin position="99"/>
        <end position="149"/>
    </location>
</feature>
<dbReference type="GO" id="GO:0005634">
    <property type="term" value="C:nucleus"/>
    <property type="evidence" value="ECO:0007669"/>
    <property type="project" value="TreeGrafter"/>
</dbReference>
<dbReference type="STRING" id="1658172.A0A1B7NKB8"/>
<evidence type="ECO:0000259" key="7">
    <source>
        <dbReference type="SMART" id="SM00479"/>
    </source>
</evidence>
<gene>
    <name evidence="8" type="ORF">ACJ72_08450</name>
</gene>
<dbReference type="GO" id="GO:0006364">
    <property type="term" value="P:rRNA processing"/>
    <property type="evidence" value="ECO:0007669"/>
    <property type="project" value="UniProtKB-KW"/>
</dbReference>
<dbReference type="SMART" id="SM00479">
    <property type="entry name" value="EXOIII"/>
    <property type="match status" value="1"/>
</dbReference>
<feature type="compositionally biased region" description="Low complexity" evidence="6">
    <location>
        <begin position="1"/>
        <end position="11"/>
    </location>
</feature>
<evidence type="ECO:0000256" key="4">
    <source>
        <dbReference type="ARBA" id="ARBA00022839"/>
    </source>
</evidence>
<evidence type="ECO:0000256" key="5">
    <source>
        <dbReference type="ARBA" id="ARBA00025599"/>
    </source>
</evidence>
<evidence type="ECO:0000256" key="3">
    <source>
        <dbReference type="ARBA" id="ARBA00022801"/>
    </source>
</evidence>
<dbReference type="InterPro" id="IPR012337">
    <property type="entry name" value="RNaseH-like_sf"/>
</dbReference>
<keyword evidence="9" id="KW-1185">Reference proteome</keyword>
<evidence type="ECO:0000256" key="2">
    <source>
        <dbReference type="ARBA" id="ARBA00022722"/>
    </source>
</evidence>
<dbReference type="Gene3D" id="3.30.420.10">
    <property type="entry name" value="Ribonuclease H-like superfamily/Ribonuclease H"/>
    <property type="match status" value="2"/>
</dbReference>
<evidence type="ECO:0000313" key="8">
    <source>
        <dbReference type="EMBL" id="OAX77254.1"/>
    </source>
</evidence>
<feature type="compositionally biased region" description="Acidic residues" evidence="6">
    <location>
        <begin position="383"/>
        <end position="400"/>
    </location>
</feature>
<dbReference type="OrthoDB" id="16516at2759"/>
<proteinExistence type="predicted"/>
<feature type="domain" description="Exonuclease" evidence="7">
    <location>
        <begin position="229"/>
        <end position="482"/>
    </location>
</feature>
<dbReference type="Proteomes" id="UP000091918">
    <property type="component" value="Unassembled WGS sequence"/>
</dbReference>
<sequence length="494" mass="54836">MRANPEPQQQPSAPPPEQPNNTKCRRSDGSCLAMGQAAMLEQSQQLSLSIIENTPEYMFHLKSFLAKPNELQGVGYVLKPLSEEDMELKKRCKGCGKTMKSLRTREKGRGRGKKDGAKYKGRPRKPNHNTDKDKGSSQANKTDGKCEEDGAHSTLKKKVLHCKFHPGTLMSTGQKKIWSCCRQAPYAQPCSGDEEHHVRFYDPKNIQSLWQFHPTPQTPNSLPSPDIRAAVAIDCEMGQAASGDSELIRVTLIDYFSAAVLIDSLVYPNVKMQHYRTRFSGVTRRDMETARRAGTCIMGRDQARSAVWRYVGPETVVVGHSAHNDLESLRWIHSAVIDTYIIEAPLQKEKEKEDGSKKVADNQLKDGKVVAGQDKTSLLPEKPEEDEHEQNEDGDGESDEGNAAPKESSNSVGTLDEAFPGKTIQEPRKKKNKGSGKLSLKTLARERLGRAIQDAGKRGHDSLEDAFAARDLAHWHIVNRGMVGLDDGKKMMGV</sequence>
<name>A0A1B7NKB8_9EURO</name>
<dbReference type="CDD" id="cd06137">
    <property type="entry name" value="DEDDh_RNase"/>
    <property type="match status" value="1"/>
</dbReference>
<dbReference type="InterPro" id="IPR036397">
    <property type="entry name" value="RNaseH_sf"/>
</dbReference>
<dbReference type="InterPro" id="IPR013520">
    <property type="entry name" value="Ribonucl_H"/>
</dbReference>
<dbReference type="GO" id="GO:0003676">
    <property type="term" value="F:nucleic acid binding"/>
    <property type="evidence" value="ECO:0007669"/>
    <property type="project" value="InterPro"/>
</dbReference>
<feature type="region of interest" description="Disordered" evidence="6">
    <location>
        <begin position="1"/>
        <end position="28"/>
    </location>
</feature>
<reference evidence="8 9" key="1">
    <citation type="submission" date="2015-07" db="EMBL/GenBank/DDBJ databases">
        <title>Emmonsia species relationships and genome sequence.</title>
        <authorList>
            <person name="Cuomo C.A."/>
            <person name="Schwartz I.S."/>
            <person name="Kenyon C."/>
            <person name="de Hoog G.S."/>
            <person name="Govender N.P."/>
            <person name="Botha A."/>
            <person name="Moreno L."/>
            <person name="de Vries M."/>
            <person name="Munoz J.F."/>
            <person name="Stielow J.B."/>
        </authorList>
    </citation>
    <scope>NUCLEOTIDE SEQUENCE [LARGE SCALE GENOMIC DNA]</scope>
    <source>
        <strain evidence="8 9">CBS 136260</strain>
    </source>
</reference>
<organism evidence="8 9">
    <name type="scientific">Emergomyces africanus</name>
    <dbReference type="NCBI Taxonomy" id="1955775"/>
    <lineage>
        <taxon>Eukaryota</taxon>
        <taxon>Fungi</taxon>
        <taxon>Dikarya</taxon>
        <taxon>Ascomycota</taxon>
        <taxon>Pezizomycotina</taxon>
        <taxon>Eurotiomycetes</taxon>
        <taxon>Eurotiomycetidae</taxon>
        <taxon>Onygenales</taxon>
        <taxon>Ajellomycetaceae</taxon>
        <taxon>Emergomyces</taxon>
    </lineage>
</organism>
<protein>
    <recommendedName>
        <fullName evidence="7">Exonuclease domain-containing protein</fullName>
    </recommendedName>
</protein>
<dbReference type="InterPro" id="IPR047021">
    <property type="entry name" value="REXO1/3/4-like"/>
</dbReference>
<dbReference type="GO" id="GO:0004527">
    <property type="term" value="F:exonuclease activity"/>
    <property type="evidence" value="ECO:0007669"/>
    <property type="project" value="UniProtKB-KW"/>
</dbReference>
<dbReference type="PANTHER" id="PTHR12801">
    <property type="entry name" value="RNA EXONUCLEASE REXO1 / RECO3 FAMILY MEMBER-RELATED"/>
    <property type="match status" value="1"/>
</dbReference>
<dbReference type="SUPFAM" id="SSF53098">
    <property type="entry name" value="Ribonuclease H-like"/>
    <property type="match status" value="1"/>
</dbReference>
<keyword evidence="4" id="KW-0269">Exonuclease</keyword>
<dbReference type="GO" id="GO:0000027">
    <property type="term" value="P:ribosomal large subunit assembly"/>
    <property type="evidence" value="ECO:0007669"/>
    <property type="project" value="TreeGrafter"/>
</dbReference>
<evidence type="ECO:0000256" key="1">
    <source>
        <dbReference type="ARBA" id="ARBA00022552"/>
    </source>
</evidence>
<dbReference type="EMBL" id="LGUA01002956">
    <property type="protein sequence ID" value="OAX77254.1"/>
    <property type="molecule type" value="Genomic_DNA"/>
</dbReference>
<feature type="compositionally biased region" description="Basic and acidic residues" evidence="6">
    <location>
        <begin position="103"/>
        <end position="118"/>
    </location>
</feature>
<dbReference type="PANTHER" id="PTHR12801:SF45">
    <property type="entry name" value="RNA EXONUCLEASE 4"/>
    <property type="match status" value="1"/>
</dbReference>
<feature type="compositionally biased region" description="Basic and acidic residues" evidence="6">
    <location>
        <begin position="349"/>
        <end position="368"/>
    </location>
</feature>
<dbReference type="AlphaFoldDB" id="A0A1B7NKB8"/>
<accession>A0A1B7NKB8</accession>
<evidence type="ECO:0000256" key="6">
    <source>
        <dbReference type="SAM" id="MobiDB-lite"/>
    </source>
</evidence>